<feature type="region of interest" description="Disordered" evidence="1">
    <location>
        <begin position="133"/>
        <end position="190"/>
    </location>
</feature>
<organism evidence="3">
    <name type="scientific">Mediterraneibacter gnavus</name>
    <name type="common">Ruminococcus gnavus</name>
    <dbReference type="NCBI Taxonomy" id="33038"/>
    <lineage>
        <taxon>Bacteria</taxon>
        <taxon>Bacillati</taxon>
        <taxon>Bacillota</taxon>
        <taxon>Clostridia</taxon>
        <taxon>Lachnospirales</taxon>
        <taxon>Lachnospiraceae</taxon>
        <taxon>Mediterraneibacter</taxon>
    </lineage>
</organism>
<dbReference type="Pfam" id="PF05598">
    <property type="entry name" value="DUF772"/>
    <property type="match status" value="1"/>
</dbReference>
<reference evidence="3" key="1">
    <citation type="submission" date="2019-11" db="EMBL/GenBank/DDBJ databases">
        <authorList>
            <person name="Feng L."/>
        </authorList>
    </citation>
    <scope>NUCLEOTIDE SEQUENCE</scope>
    <source>
        <strain evidence="3">RgnavusLFYP19</strain>
    </source>
</reference>
<dbReference type="AlphaFoldDB" id="A0A6N3DJG4"/>
<accession>A0A6N3DJG4</accession>
<feature type="compositionally biased region" description="Basic and acidic residues" evidence="1">
    <location>
        <begin position="148"/>
        <end position="158"/>
    </location>
</feature>
<evidence type="ECO:0000313" key="3">
    <source>
        <dbReference type="EMBL" id="VYU27874.1"/>
    </source>
</evidence>
<dbReference type="EMBL" id="CACRUK010000026">
    <property type="protein sequence ID" value="VYU27874.1"/>
    <property type="molecule type" value="Genomic_DNA"/>
</dbReference>
<sequence length="190" mass="21612">MYKPIDKLQHSFLDFNQPMGLHMNPDNRWVRLADRIPWDEFEVKYAKLLPSDTGNVAKPLRMALGALIIQTKFQFSDRELVEQIAENPYLQYFIGLPGFRKEAPFEASTLVLFRKRISADMLMEVNEYLLAHKEDDKDDHTPPSVGKSGDDGTAKEDTANVPEKSILHLPRAESTRQRKSAAHSADSLAT</sequence>
<gene>
    <name evidence="3" type="ORF">RGLFYP19_01776</name>
</gene>
<dbReference type="PANTHER" id="PTHR33803">
    <property type="entry name" value="IS1478 TRANSPOSASE"/>
    <property type="match status" value="1"/>
</dbReference>
<evidence type="ECO:0000256" key="1">
    <source>
        <dbReference type="SAM" id="MobiDB-lite"/>
    </source>
</evidence>
<name>A0A6N3DJG4_MEDGN</name>
<dbReference type="InterPro" id="IPR008490">
    <property type="entry name" value="Transposase_InsH_N"/>
</dbReference>
<feature type="domain" description="Transposase InsH N-terminal" evidence="2">
    <location>
        <begin position="25"/>
        <end position="116"/>
    </location>
</feature>
<evidence type="ECO:0000259" key="2">
    <source>
        <dbReference type="Pfam" id="PF05598"/>
    </source>
</evidence>
<proteinExistence type="predicted"/>
<dbReference type="PANTHER" id="PTHR33803:SF3">
    <property type="entry name" value="BLL1974 PROTEIN"/>
    <property type="match status" value="1"/>
</dbReference>
<dbReference type="RefSeq" id="WP_421929979.1">
    <property type="nucleotide sequence ID" value="NZ_CACRUK010000026.1"/>
</dbReference>
<protein>
    <recommendedName>
        <fullName evidence="2">Transposase InsH N-terminal domain-containing protein</fullName>
    </recommendedName>
</protein>